<reference evidence="1" key="1">
    <citation type="submission" date="2019-02" db="EMBL/GenBank/DDBJ databases">
        <authorList>
            <person name="Gruber-Vodicka R. H."/>
            <person name="Seah K. B. B."/>
        </authorList>
    </citation>
    <scope>NUCLEOTIDE SEQUENCE</scope>
    <source>
        <strain evidence="3">BECK_SA2B12</strain>
        <strain evidence="1">BECK_SA2B15</strain>
        <strain evidence="2">BECK_SA2B20</strain>
    </source>
</reference>
<evidence type="ECO:0000313" key="3">
    <source>
        <dbReference type="EMBL" id="VFK01335.1"/>
    </source>
</evidence>
<dbReference type="EMBL" id="CAADFJ010000063">
    <property type="protein sequence ID" value="VFK01335.1"/>
    <property type="molecule type" value="Genomic_DNA"/>
</dbReference>
<dbReference type="AlphaFoldDB" id="A0A450UN55"/>
<dbReference type="EMBL" id="CAADFG010000064">
    <property type="protein sequence ID" value="VFJ93955.1"/>
    <property type="molecule type" value="Genomic_DNA"/>
</dbReference>
<organism evidence="1">
    <name type="scientific">Candidatus Kentrum eta</name>
    <dbReference type="NCBI Taxonomy" id="2126337"/>
    <lineage>
        <taxon>Bacteria</taxon>
        <taxon>Pseudomonadati</taxon>
        <taxon>Pseudomonadota</taxon>
        <taxon>Gammaproteobacteria</taxon>
        <taxon>Candidatus Kentrum</taxon>
    </lineage>
</organism>
<accession>A0A450UN55</accession>
<dbReference type="EMBL" id="CAADFI010000066">
    <property type="protein sequence ID" value="VFJ94717.1"/>
    <property type="molecule type" value="Genomic_DNA"/>
</dbReference>
<name>A0A450UN55_9GAMM</name>
<sequence>MDRETLERVHGEKPRLRTHAVACVGLGLVWADRNMEPDKNQRWSIRYD</sequence>
<evidence type="ECO:0000313" key="1">
    <source>
        <dbReference type="EMBL" id="VFJ93955.1"/>
    </source>
</evidence>
<evidence type="ECO:0000313" key="2">
    <source>
        <dbReference type="EMBL" id="VFJ94717.1"/>
    </source>
</evidence>
<gene>
    <name evidence="1" type="ORF">BECKH772A_GA0070896_100647</name>
    <name evidence="2" type="ORF">BECKH772B_GA0070898_100667</name>
    <name evidence="3" type="ORF">BECKH772C_GA0070978_100636</name>
</gene>
<proteinExistence type="predicted"/>
<protein>
    <submittedName>
        <fullName evidence="1">Uncharacterized protein</fullName>
    </submittedName>
</protein>